<reference evidence="2" key="2">
    <citation type="submission" date="2020-03" db="EMBL/GenBank/DDBJ databases">
        <title>Complete Genome Sequences of Extremely Thermoacidophilic, Metal-Mobilizing Type-Strain Members of the Archaeal Family Sulfolobaceae: Acidianus brierleyi DSM-1651T, Acidianus sulfidivorans DSM-18786T, Metallosphaera hakonensis DSM-7519T, and Metallosphaera prunae DSM-10039T.</title>
        <authorList>
            <person name="Counts J.A."/>
            <person name="Kelly R.M."/>
        </authorList>
    </citation>
    <scope>NUCLEOTIDE SEQUENCE [LARGE SCALE GENOMIC DNA]</scope>
    <source>
        <strain evidence="2">HO1-1</strain>
    </source>
</reference>
<dbReference type="RefSeq" id="WP_054836943.1">
    <property type="nucleotide sequence ID" value="NZ_BBBA01000015.1"/>
</dbReference>
<name>A0A2U9IWJ8_9CREN</name>
<protein>
    <submittedName>
        <fullName evidence="1">Uncharacterized protein</fullName>
    </submittedName>
</protein>
<keyword evidence="2" id="KW-1185">Reference proteome</keyword>
<gene>
    <name evidence="1" type="ORF">DFR87_12315</name>
</gene>
<dbReference type="Proteomes" id="UP000247586">
    <property type="component" value="Chromosome"/>
</dbReference>
<sequence length="125" mass="14376">MVDICRLSESVKCTIINLDELITASEKHADLLVYCNNIVIVIEETRKMKSSDITQILETLNDIRRNKDRYGIKSDLLKFVGLVHFTRGADPISIKLLLTKTGRDFVLDKANCCEDLIRKIEKMKY</sequence>
<evidence type="ECO:0000313" key="2">
    <source>
        <dbReference type="Proteomes" id="UP000247586"/>
    </source>
</evidence>
<proteinExistence type="predicted"/>
<dbReference type="GeneID" id="36836139"/>
<dbReference type="AlphaFoldDB" id="A0A2U9IWJ8"/>
<evidence type="ECO:0000313" key="1">
    <source>
        <dbReference type="EMBL" id="AWS00333.1"/>
    </source>
</evidence>
<accession>A0A2U9IWJ8</accession>
<dbReference type="OrthoDB" id="39855at2157"/>
<dbReference type="STRING" id="1293036.GCA_001315825_02082"/>
<reference evidence="1 2" key="1">
    <citation type="submission" date="2018-05" db="EMBL/GenBank/DDBJ databases">
        <title>Complete Genome Sequences of Extremely Thermoacidophilic, Metal-Mobilizing Type-Strain Members of the Archaeal Family Sulfolobaceae: Acidianus brierleyi DSM-1651T, Acidianus sulfidivorans DSM-18786T, Metallosphaera hakonensis DSM-7519T, and Metallosphaera prunae DSM-10039T.</title>
        <authorList>
            <person name="Counts J.A."/>
            <person name="Kelly R.M."/>
        </authorList>
    </citation>
    <scope>NUCLEOTIDE SEQUENCE [LARGE SCALE GENOMIC DNA]</scope>
    <source>
        <strain evidence="1 2">HO1-1</strain>
    </source>
</reference>
<organism evidence="1 2">
    <name type="scientific">Metallosphaera hakonensis JCM 8857 = DSM 7519</name>
    <dbReference type="NCBI Taxonomy" id="1293036"/>
    <lineage>
        <taxon>Archaea</taxon>
        <taxon>Thermoproteota</taxon>
        <taxon>Thermoprotei</taxon>
        <taxon>Sulfolobales</taxon>
        <taxon>Sulfolobaceae</taxon>
        <taxon>Metallosphaera</taxon>
    </lineage>
</organism>
<dbReference type="EMBL" id="CP029287">
    <property type="protein sequence ID" value="AWS00333.1"/>
    <property type="molecule type" value="Genomic_DNA"/>
</dbReference>
<dbReference type="KEGG" id="mhk:DFR87_12315"/>
<reference evidence="2" key="3">
    <citation type="submission" date="2020-03" db="EMBL/GenBank/DDBJ databases">
        <title>Sequencing and Assembly of Multiple Reported Metal-Biooxidizing Members of the Extremely Thermoacidophilic Archaeal Family Sulfolobaceae.</title>
        <authorList>
            <person name="Counts J.A."/>
            <person name="Kelly R.M."/>
        </authorList>
    </citation>
    <scope>NUCLEOTIDE SEQUENCE [LARGE SCALE GENOMIC DNA]</scope>
    <source>
        <strain evidence="2">HO1-1</strain>
    </source>
</reference>